<gene>
    <name evidence="2" type="ORF">AZF04_06480</name>
</gene>
<dbReference type="Proteomes" id="UP000075806">
    <property type="component" value="Unassembled WGS sequence"/>
</dbReference>
<dbReference type="RefSeq" id="WP_061948666.1">
    <property type="nucleotide sequence ID" value="NZ_LTAO01000012.1"/>
</dbReference>
<comment type="caution">
    <text evidence="2">The sequence shown here is derived from an EMBL/GenBank/DDBJ whole genome shotgun (WGS) entry which is preliminary data.</text>
</comment>
<evidence type="ECO:0000313" key="2">
    <source>
        <dbReference type="EMBL" id="KYG32403.1"/>
    </source>
</evidence>
<dbReference type="STRING" id="519424.AZF04_06480"/>
<dbReference type="EMBL" id="LTAO01000012">
    <property type="protein sequence ID" value="KYG32403.1"/>
    <property type="molecule type" value="Genomic_DNA"/>
</dbReference>
<evidence type="ECO:0000259" key="1">
    <source>
        <dbReference type="Pfam" id="PF10026"/>
    </source>
</evidence>
<keyword evidence="3" id="KW-1185">Reference proteome</keyword>
<proteinExistence type="predicted"/>
<feature type="domain" description="DUF2268" evidence="1">
    <location>
        <begin position="81"/>
        <end position="267"/>
    </location>
</feature>
<dbReference type="InterPro" id="IPR018728">
    <property type="entry name" value="DUF2268"/>
</dbReference>
<dbReference type="OrthoDB" id="2449457at2"/>
<evidence type="ECO:0000313" key="3">
    <source>
        <dbReference type="Proteomes" id="UP000075806"/>
    </source>
</evidence>
<protein>
    <recommendedName>
        <fullName evidence="1">DUF2268 domain-containing protein</fullName>
    </recommendedName>
</protein>
<dbReference type="Pfam" id="PF10026">
    <property type="entry name" value="DUF2268"/>
    <property type="match status" value="1"/>
</dbReference>
<sequence>MGVINTERWLCYYLKYWHEKKDKKQKLDWQRQILIQPLEKRFSMKVEEIHSYFMDLGLPKPDLQVDDLVTQFIENKILESTETYYQRLLKEWNGPDVPIYIFPLISSNQKKHVDENKMGVSFSDFICLFIEPLIDERGIQSLMTHEYHHVCRLALTNETEEKITLLESIVMEGLAEAAVKEEVGTEHVANWMTRYNEEFCRGWFERLIQPNLLMQGRKSYHELLFGDRTKQIPEMIGYAVGYYLIQSVVKKEKIKTKELLKLSSNTLYELSGW</sequence>
<reference evidence="2" key="1">
    <citation type="submission" date="2016-02" db="EMBL/GenBank/DDBJ databases">
        <title>Genome sequence of Bacillus trypoxylicola KCTC 13244(T).</title>
        <authorList>
            <person name="Jeong H."/>
            <person name="Park S.-H."/>
            <person name="Choi S.-K."/>
        </authorList>
    </citation>
    <scope>NUCLEOTIDE SEQUENCE [LARGE SCALE GENOMIC DNA]</scope>
    <source>
        <strain evidence="2">KCTC 13244</strain>
    </source>
</reference>
<organism evidence="2 3">
    <name type="scientific">Alkalihalobacillus trypoxylicola</name>
    <dbReference type="NCBI Taxonomy" id="519424"/>
    <lineage>
        <taxon>Bacteria</taxon>
        <taxon>Bacillati</taxon>
        <taxon>Bacillota</taxon>
        <taxon>Bacilli</taxon>
        <taxon>Bacillales</taxon>
        <taxon>Bacillaceae</taxon>
        <taxon>Alkalihalobacillus</taxon>
    </lineage>
</organism>
<accession>A0A162EES3</accession>
<dbReference type="AlphaFoldDB" id="A0A162EES3"/>
<name>A0A162EES3_9BACI</name>